<dbReference type="PANTHER" id="PTHR21616">
    <property type="entry name" value="CENTROSOME SPINDLE POLE ASSOCIATED PROTEIN"/>
    <property type="match status" value="1"/>
</dbReference>
<feature type="compositionally biased region" description="Basic and acidic residues" evidence="1">
    <location>
        <begin position="946"/>
        <end position="959"/>
    </location>
</feature>
<dbReference type="InterPro" id="IPR026708">
    <property type="entry name" value="CSPP1"/>
</dbReference>
<comment type="caution">
    <text evidence="3">The sequence shown here is derived from an EMBL/GenBank/DDBJ whole genome shotgun (WGS) entry which is preliminary data.</text>
</comment>
<dbReference type="GO" id="GO:0005874">
    <property type="term" value="C:microtubule"/>
    <property type="evidence" value="ECO:0007669"/>
    <property type="project" value="InterPro"/>
</dbReference>
<feature type="domain" description="Centrosome and spindle pole-associated protein 1 C-terminal" evidence="2">
    <location>
        <begin position="836"/>
        <end position="890"/>
    </location>
</feature>
<gene>
    <name evidence="3" type="ORF">Q5P01_004065</name>
</gene>
<organism evidence="3 4">
    <name type="scientific">Channa striata</name>
    <name type="common">Snakehead murrel</name>
    <name type="synonym">Ophicephalus striatus</name>
    <dbReference type="NCBI Taxonomy" id="64152"/>
    <lineage>
        <taxon>Eukaryota</taxon>
        <taxon>Metazoa</taxon>
        <taxon>Chordata</taxon>
        <taxon>Craniata</taxon>
        <taxon>Vertebrata</taxon>
        <taxon>Euteleostomi</taxon>
        <taxon>Actinopterygii</taxon>
        <taxon>Neopterygii</taxon>
        <taxon>Teleostei</taxon>
        <taxon>Neoteleostei</taxon>
        <taxon>Acanthomorphata</taxon>
        <taxon>Anabantaria</taxon>
        <taxon>Anabantiformes</taxon>
        <taxon>Channoidei</taxon>
        <taxon>Channidae</taxon>
        <taxon>Channa</taxon>
    </lineage>
</organism>
<feature type="compositionally biased region" description="Basic and acidic residues" evidence="1">
    <location>
        <begin position="656"/>
        <end position="746"/>
    </location>
</feature>
<proteinExistence type="predicted"/>
<feature type="region of interest" description="Disordered" evidence="1">
    <location>
        <begin position="987"/>
        <end position="1024"/>
    </location>
</feature>
<feature type="region of interest" description="Disordered" evidence="1">
    <location>
        <begin position="475"/>
        <end position="563"/>
    </location>
</feature>
<dbReference type="GO" id="GO:0005813">
    <property type="term" value="C:centrosome"/>
    <property type="evidence" value="ECO:0007669"/>
    <property type="project" value="InterPro"/>
</dbReference>
<name>A0AA88NTM5_CHASR</name>
<evidence type="ECO:0000256" key="1">
    <source>
        <dbReference type="SAM" id="MobiDB-lite"/>
    </source>
</evidence>
<feature type="compositionally biased region" description="Basic and acidic residues" evidence="1">
    <location>
        <begin position="360"/>
        <end position="373"/>
    </location>
</feature>
<feature type="region of interest" description="Disordered" evidence="1">
    <location>
        <begin position="938"/>
        <end position="959"/>
    </location>
</feature>
<feature type="region of interest" description="Disordered" evidence="1">
    <location>
        <begin position="655"/>
        <end position="763"/>
    </location>
</feature>
<dbReference type="EMBL" id="JAUPFM010000002">
    <property type="protein sequence ID" value="KAK2859445.1"/>
    <property type="molecule type" value="Genomic_DNA"/>
</dbReference>
<keyword evidence="4" id="KW-1185">Reference proteome</keyword>
<protein>
    <recommendedName>
        <fullName evidence="2">Centrosome and spindle pole-associated protein 1 C-terminal domain-containing protein</fullName>
    </recommendedName>
</protein>
<accession>A0AA88NTM5</accession>
<evidence type="ECO:0000313" key="4">
    <source>
        <dbReference type="Proteomes" id="UP001187415"/>
    </source>
</evidence>
<evidence type="ECO:0000259" key="2">
    <source>
        <dbReference type="Pfam" id="PF24578"/>
    </source>
</evidence>
<dbReference type="InterPro" id="IPR058191">
    <property type="entry name" value="CSPP1_C"/>
</dbReference>
<feature type="compositionally biased region" description="Basic and acidic residues" evidence="1">
    <location>
        <begin position="777"/>
        <end position="796"/>
    </location>
</feature>
<reference evidence="3" key="1">
    <citation type="submission" date="2023-07" db="EMBL/GenBank/DDBJ databases">
        <title>Chromosome-level Genome Assembly of Striped Snakehead (Channa striata).</title>
        <authorList>
            <person name="Liu H."/>
        </authorList>
    </citation>
    <scope>NUCLEOTIDE SEQUENCE</scope>
    <source>
        <strain evidence="3">Gz</strain>
        <tissue evidence="3">Muscle</tissue>
    </source>
</reference>
<sequence>MTVSQTNVPQFERLGLSLLGADYERKKQKLKQELELDYKQYVAKFYCHILPPETRTKTGEPRLQPQGLSLLIDEKLSIKERLREERNKEYNLFLQNKANNRRLNKQTSPVTLQLGQVQASDAFPASPLNIPNTHTHSPPPHSGRPHRRDVATLTETVDNGTSKRRWDQDHRGRRQWQVYREKEPPSSEEEQITNRDEEFAFRRRRRKDRHTPEPEYKDEWRTREHRANRAPEKETVAAQDHNNDVWIWKSDLKTRENMTVTTRSRPTTSINKAEIATALMIGRTEDPAASQMKKEQYRQELLKQIAEERRNKIREKKLELRVAATGATDPEKEADRIKQFGTVNWHNDSSRQKISYKPGTDLKARDRDPDPRSKNNRPSENAEKGGLHGQSQMDHNPAVSPLTGRTVPRSEMGAPKGVPSLDYFNEHYHRDYANLLDVAMPRVASALPPIPPAITNNYQTPYDAPYYYYGTRNPLDPQLPSYQNGQPTAVEPSGNFHTHSQRLPPLRPSDLNKASDQQIASPLHVEKAPAHNTQQRRESYTDALRQQIKEREERKRREKEEKEQYNAKIEAEMMAYNPWGRSGGGAPIKDEKGNLFSDLNQMHKVNEDLYRNPVGKNSETWTPRSYQQAVPVGFNDQPTPLQLQMKEKYTQALKQQIEDNKKKKAEERAKLRAEEEKEEKRLAEQRARMLWEYEEEQRKSENKNKHGPDKQSQIDEPKTQPQKVEKRARQEKEIEIKISEITKERGVPSVSAPQTPLQAGQQEVLRQLSSLRRDLQKEKEEREMKMQRAQTDRQENHYTPTSRHRGRPGRKAFETVQNQSDYPPAVGPYYAAPHVNMQNIREFNQLKYRDTASREEVLQMYPDPPTDAESLDIQQQALLHRQQRKLRPMKREEHDFWEQRPNHYPKNKPGRFIHRDSVLPSESVFIDVYGGDAREELVHQQSTRRPSAEHQERKASGSKHDYYQVTHREHDDFQPDTQDANVRVHSRYRTRRLASDTGEHDDRSEKLPGDEVDAMSQRSSLERHVSMETIATEPWLRPGTSHFVKRLSS</sequence>
<feature type="compositionally biased region" description="Basic and acidic residues" evidence="1">
    <location>
        <begin position="993"/>
        <end position="1009"/>
    </location>
</feature>
<feature type="compositionally biased region" description="Basic and acidic residues" evidence="1">
    <location>
        <begin position="210"/>
        <end position="235"/>
    </location>
</feature>
<feature type="compositionally biased region" description="Polar residues" evidence="1">
    <location>
        <begin position="751"/>
        <end position="761"/>
    </location>
</feature>
<feature type="compositionally biased region" description="Basic and acidic residues" evidence="1">
    <location>
        <begin position="192"/>
        <end position="201"/>
    </location>
</feature>
<dbReference type="Pfam" id="PF24578">
    <property type="entry name" value="CSPP1_C"/>
    <property type="match status" value="1"/>
</dbReference>
<feature type="compositionally biased region" description="Basic and acidic residues" evidence="1">
    <location>
        <begin position="547"/>
        <end position="563"/>
    </location>
</feature>
<evidence type="ECO:0000313" key="3">
    <source>
        <dbReference type="EMBL" id="KAK2859445.1"/>
    </source>
</evidence>
<dbReference type="PANTHER" id="PTHR21616:SF2">
    <property type="entry name" value="CENTROSOME AND SPINDLE POLE-ASSOCIATED PROTEIN 1"/>
    <property type="match status" value="1"/>
</dbReference>
<dbReference type="GO" id="GO:0032467">
    <property type="term" value="P:positive regulation of cytokinesis"/>
    <property type="evidence" value="ECO:0007669"/>
    <property type="project" value="InterPro"/>
</dbReference>
<feature type="compositionally biased region" description="Basic and acidic residues" evidence="1">
    <location>
        <begin position="524"/>
        <end position="540"/>
    </location>
</feature>
<dbReference type="Proteomes" id="UP001187415">
    <property type="component" value="Unassembled WGS sequence"/>
</dbReference>
<feature type="compositionally biased region" description="Basic and acidic residues" evidence="1">
    <location>
        <begin position="329"/>
        <end position="338"/>
    </location>
</feature>
<dbReference type="GO" id="GO:0000922">
    <property type="term" value="C:spindle pole"/>
    <property type="evidence" value="ECO:0007669"/>
    <property type="project" value="InterPro"/>
</dbReference>
<dbReference type="AlphaFoldDB" id="A0AA88NTM5"/>
<feature type="region of interest" description="Disordered" evidence="1">
    <location>
        <begin position="777"/>
        <end position="811"/>
    </location>
</feature>
<feature type="region of interest" description="Disordered" evidence="1">
    <location>
        <begin position="123"/>
        <end position="236"/>
    </location>
</feature>
<feature type="region of interest" description="Disordered" evidence="1">
    <location>
        <begin position="326"/>
        <end position="415"/>
    </location>
</feature>